<reference evidence="1 2" key="1">
    <citation type="submission" date="2022-02" db="EMBL/GenBank/DDBJ databases">
        <authorList>
            <person name="Min J."/>
        </authorList>
    </citation>
    <scope>NUCLEOTIDE SEQUENCE [LARGE SCALE GENOMIC DNA]</scope>
    <source>
        <strain evidence="1 2">GR10-1</strain>
    </source>
</reference>
<gene>
    <name evidence="1" type="ORF">MKP09_04950</name>
</gene>
<dbReference type="Gene3D" id="3.40.720.10">
    <property type="entry name" value="Alkaline Phosphatase, subunit A"/>
    <property type="match status" value="1"/>
</dbReference>
<dbReference type="Pfam" id="PF01663">
    <property type="entry name" value="Phosphodiest"/>
    <property type="match status" value="1"/>
</dbReference>
<name>A0ABS9SG11_9BACT</name>
<dbReference type="SUPFAM" id="SSF53649">
    <property type="entry name" value="Alkaline phosphatase-like"/>
    <property type="match status" value="1"/>
</dbReference>
<dbReference type="EMBL" id="JAKWBL010000001">
    <property type="protein sequence ID" value="MCH5597296.1"/>
    <property type="molecule type" value="Genomic_DNA"/>
</dbReference>
<comment type="caution">
    <text evidence="1">The sequence shown here is derived from an EMBL/GenBank/DDBJ whole genome shotgun (WGS) entry which is preliminary data.</text>
</comment>
<protein>
    <recommendedName>
        <fullName evidence="3">Type I phosphodiesterase / nucleotide pyrophosphatase</fullName>
    </recommendedName>
</protein>
<dbReference type="InterPro" id="IPR017850">
    <property type="entry name" value="Alkaline_phosphatase_core_sf"/>
</dbReference>
<dbReference type="PROSITE" id="PS51257">
    <property type="entry name" value="PROKAR_LIPOPROTEIN"/>
    <property type="match status" value="1"/>
</dbReference>
<dbReference type="RefSeq" id="WP_240826691.1">
    <property type="nucleotide sequence ID" value="NZ_JAKWBL010000001.1"/>
</dbReference>
<organism evidence="1 2">
    <name type="scientific">Niabella ginsengisoli</name>
    <dbReference type="NCBI Taxonomy" id="522298"/>
    <lineage>
        <taxon>Bacteria</taxon>
        <taxon>Pseudomonadati</taxon>
        <taxon>Bacteroidota</taxon>
        <taxon>Chitinophagia</taxon>
        <taxon>Chitinophagales</taxon>
        <taxon>Chitinophagaceae</taxon>
        <taxon>Niabella</taxon>
    </lineage>
</organism>
<sequence length="364" mass="38833">MKNKFLGGIVTSLLSGLLILSACNKSVQSDLGGEGDADTTVIKNKVLFIMIDGAVGDEVRKVQAPTLVNMADNAIFSWDALSDYENNANGNYLTWANLLTGTGADKHGVTGNSFSDNNFSEYPTIFTRIKNARPDIKTAAFTATKVLGDNLTADANVKQSFDNNDDAVKGAAITELSAASSADLVMVQFHNVETVGAAGGYLASNTDYKNAVLAVDAQIKEMMDAIAARPTYLKENWLIMICSNKGNNTPFVPSAGEIWSAFKDGRHNTMFLAYNFTPIPNFRIQSAAKPTVIPYIGTAPLYNGTQADNRRATLENNSTLGNIGATGSFTIQCKVKVPVGNYYYPAILGKRAGFSNGVPVGCSS</sequence>
<evidence type="ECO:0008006" key="3">
    <source>
        <dbReference type="Google" id="ProtNLM"/>
    </source>
</evidence>
<evidence type="ECO:0000313" key="2">
    <source>
        <dbReference type="Proteomes" id="UP001202248"/>
    </source>
</evidence>
<proteinExistence type="predicted"/>
<accession>A0ABS9SG11</accession>
<dbReference type="InterPro" id="IPR002591">
    <property type="entry name" value="Phosphodiest/P_Trfase"/>
</dbReference>
<dbReference type="Proteomes" id="UP001202248">
    <property type="component" value="Unassembled WGS sequence"/>
</dbReference>
<keyword evidence="2" id="KW-1185">Reference proteome</keyword>
<evidence type="ECO:0000313" key="1">
    <source>
        <dbReference type="EMBL" id="MCH5597296.1"/>
    </source>
</evidence>